<feature type="compositionally biased region" description="Polar residues" evidence="1">
    <location>
        <begin position="869"/>
        <end position="906"/>
    </location>
</feature>
<organism evidence="2 4">
    <name type="scientific">Neospora caninum (strain Liverpool)</name>
    <dbReference type="NCBI Taxonomy" id="572307"/>
    <lineage>
        <taxon>Eukaryota</taxon>
        <taxon>Sar</taxon>
        <taxon>Alveolata</taxon>
        <taxon>Apicomplexa</taxon>
        <taxon>Conoidasida</taxon>
        <taxon>Coccidia</taxon>
        <taxon>Eucoccidiorida</taxon>
        <taxon>Eimeriorina</taxon>
        <taxon>Sarcocystidae</taxon>
        <taxon>Neospora</taxon>
    </lineage>
</organism>
<protein>
    <submittedName>
        <fullName evidence="2">Uncharacterized protein</fullName>
    </submittedName>
</protein>
<feature type="compositionally biased region" description="Basic residues" evidence="1">
    <location>
        <begin position="792"/>
        <end position="802"/>
    </location>
</feature>
<dbReference type="VEuPathDB" id="ToxoDB:NCLIV_000200"/>
<evidence type="ECO:0000313" key="3">
    <source>
        <dbReference type="EMBL" id="CEL64101.1"/>
    </source>
</evidence>
<feature type="region of interest" description="Disordered" evidence="1">
    <location>
        <begin position="1169"/>
        <end position="1208"/>
    </location>
</feature>
<reference evidence="3" key="4">
    <citation type="journal article" date="2015" name="PLoS ONE">
        <title>Comprehensive Evaluation of Toxoplasma gondii VEG and Neospora caninum LIV Genomes with Tachyzoite Stage Transcriptome and Proteome Defines Novel Transcript Features.</title>
        <authorList>
            <person name="Ramaprasad A."/>
            <person name="Mourier T."/>
            <person name="Naeem R."/>
            <person name="Malas T.B."/>
            <person name="Moussa E."/>
            <person name="Panigrahi A."/>
            <person name="Vermont S.J."/>
            <person name="Otto T.D."/>
            <person name="Wastling J."/>
            <person name="Pain A."/>
        </authorList>
    </citation>
    <scope>NUCLEOTIDE SEQUENCE</scope>
    <source>
        <strain evidence="3">Liverpool</strain>
    </source>
</reference>
<feature type="region of interest" description="Disordered" evidence="1">
    <location>
        <begin position="692"/>
        <end position="722"/>
    </location>
</feature>
<feature type="compositionally biased region" description="Basic and acidic residues" evidence="1">
    <location>
        <begin position="759"/>
        <end position="771"/>
    </location>
</feature>
<reference evidence="2" key="2">
    <citation type="submission" date="2011-03" db="EMBL/GenBank/DDBJ databases">
        <title>Comparative genomics and transcriptomics of Neospora caninum and Toxoplasma gondii.</title>
        <authorList>
            <person name="Reid A.J."/>
            <person name="Sohal A."/>
            <person name="Harris D."/>
            <person name="Quail M."/>
            <person name="Sanders M."/>
            <person name="Berriman M."/>
            <person name="Wastling J.M."/>
            <person name="Pain A."/>
        </authorList>
    </citation>
    <scope>NUCLEOTIDE SEQUENCE</scope>
    <source>
        <strain evidence="2">Liverpool</strain>
    </source>
</reference>
<dbReference type="RefSeq" id="XP_003879557.1">
    <property type="nucleotide sequence ID" value="XM_003879508.1"/>
</dbReference>
<dbReference type="EMBL" id="FR823380">
    <property type="protein sequence ID" value="CBZ49522.1"/>
    <property type="molecule type" value="Genomic_DNA"/>
</dbReference>
<evidence type="ECO:0000313" key="2">
    <source>
        <dbReference type="EMBL" id="CBZ49522.1"/>
    </source>
</evidence>
<keyword evidence="4" id="KW-1185">Reference proteome</keyword>
<evidence type="ECO:0000313" key="4">
    <source>
        <dbReference type="Proteomes" id="UP000007494"/>
    </source>
</evidence>
<feature type="region of interest" description="Disordered" evidence="1">
    <location>
        <begin position="757"/>
        <end position="906"/>
    </location>
</feature>
<dbReference type="InParanoid" id="F0V731"/>
<feature type="compositionally biased region" description="Basic and acidic residues" evidence="1">
    <location>
        <begin position="698"/>
        <end position="707"/>
    </location>
</feature>
<dbReference type="Proteomes" id="UP000007494">
    <property type="component" value="Chromosome Ia"/>
</dbReference>
<gene>
    <name evidence="3" type="ORF">BN1204_000200</name>
    <name evidence="2" type="ORF">NCLIV_000200</name>
</gene>
<reference evidence="4" key="3">
    <citation type="journal article" date="2012" name="PLoS Pathog.">
        <title>Comparative genomics of the apicomplexan parasites Toxoplasma gondii and Neospora caninum: Coccidia differing in host range and transmission strategy.</title>
        <authorList>
            <person name="Reid A.J."/>
            <person name="Vermont S.J."/>
            <person name="Cotton J.A."/>
            <person name="Harris D."/>
            <person name="Hill-Cawthorne G.A."/>
            <person name="Konen-Waisman S."/>
            <person name="Latham S.M."/>
            <person name="Mourier T."/>
            <person name="Norton R."/>
            <person name="Quail M.A."/>
            <person name="Sanders M."/>
            <person name="Shanmugam D."/>
            <person name="Sohal A."/>
            <person name="Wasmuth J.D."/>
            <person name="Brunk B."/>
            <person name="Grigg M.E."/>
            <person name="Howard J.C."/>
            <person name="Parkinson J."/>
            <person name="Roos D.S."/>
            <person name="Trees A.J."/>
            <person name="Berriman M."/>
            <person name="Pain A."/>
            <person name="Wastling J.M."/>
        </authorList>
    </citation>
    <scope>NUCLEOTIDE SEQUENCE [LARGE SCALE GENOMIC DNA]</scope>
    <source>
        <strain evidence="4">Liverpool</strain>
    </source>
</reference>
<reference evidence="2" key="1">
    <citation type="submission" date="2011-02" db="EMBL/GenBank/DDBJ databases">
        <authorList>
            <person name="Aslett M."/>
        </authorList>
    </citation>
    <scope>NUCLEOTIDE SEQUENCE</scope>
    <source>
        <strain evidence="2">Liverpool</strain>
    </source>
</reference>
<evidence type="ECO:0000256" key="1">
    <source>
        <dbReference type="SAM" id="MobiDB-lite"/>
    </source>
</evidence>
<sequence length="1618" mass="177314">MFCFKQHRRSGAGEGASSGDAFTLGFPGAEKGRGREAMNCPAVSKRPGRTGWLHFQGRCFPSCISSKHLSKVKRHHKAEALTGTGVCGTEGNQGNLDSDDGQGTVLPCAAESDSLMSTVFKSERRSLPDRPSVQFLPEQAAARQTKVVVSKDWTAAADRERWEALASGKSRTPNGELLNPEGRELVIGQKKNRNETDIKDPISLPAADFPYFLTVLLSEGETYVNQKTARRGESSDSGVVKDRNCDSLPAARFTRGESVSGTGFQGGFASVELRTEEGKRETPTVSDFGLHEASTQKWDRVFHGEYENCLVERSKYQYECRQDGVSDEDTFVSGEEPCDEKHTGPTAACAGDDWSCCRPIDTNIFDLPGSLTEPFRLCSAPSESSGICCTVFERSTCSQSSTREDVFASREDPLACQRKTPSVPPPGEGMLAFGPKGFPASCPWPVEGRERESFSSLREKDEMQKGRQFHTAKRMLRTNAEEMIGRKRVRIRGVCRKRYTRIRCGEHDMKEFKSRERKEDGLSDLSRKAACCSRDDWLQTETMPLTPHSYRSPSQNSTSLFSVSRSSCSSRHTQTSHPWTVRHHSGGSQKRLTALLLPRDRTVLSSSERKGCPSQTDFDDEDVPFSPSFCVFVSPEDTTGPEEGEAQRPLSCQETSGFTPFATGDSGRMTSEVPENVFLPCLHNRAESLCSSGSNSVHCDEEPHAGTDLKGPSVSIESAQSEVPDYCLRQRSEFPDGRKELSGTTCVMDEVAGNAGSVEADREHDEREHPSSSDNKAGLEVAASSREGVRGRREKRSKRRRLSLTTVSDPPPLYPETLAPPWEKGELTSASTNHHRRPASHQAAVSVEGVSCSRSTSHRSAPKDEDCASQMQEDGNQAKSPSQPETLLSTDGGRSQTPEAENKQTWTETERFISVVGEGLVSVLGRGAETLQNILVESLLQSWVEEPAGAAADQSLEDEGTRDGSCTKPRRRKRPLADFSCSSPYSCNREVTCLSSSFSSFHKDFCKKEAVWGVCGGRRDECGGTGLTRSPVCFKIDHREGAEAIMGHFMHPTQDRERGLLHISLKKVPDHSSSSFPCYISPQKRLLRLQCPSSSPLASPCSRPAQPPNCFFPLQAVPSSVPCISRAVPRATETGEVPCSPVPSFLSPTPAVGEPSETSACLSAALPRATPHRENGQQQVDRPRNASRPVRGESSSLRRAGRTAPHSETAKLEVLNRCGSSEFSSLSWPAETRKSCFRAPCVDGAGPSPSLVANNSRIPGGKRERTYKEEISAGVKFDPIRAGRRLPHTRGERYWDFRSTLRFAENNGRPAPPSSSCLSFSSFSSASPSTPYSAVVFGKPPVSSPPFASPSPVHSWPSGGRQMKQKRTRGKALWIPLCPQPIPVSRFPLSSRGCGYTGAWPTAGERKTKASRPSPPFFLERIQKPSRFKEVGSPGGVIPTSPWLFSQLNARVQPNRRFVASPNTAPAAVGIHHRRESLPGRIPHFQRIADCRRIKPVYTYEGRHLRIAQNSLESRHASGTGSHADVVAFSSQRTTGVGQFFAPNALSTKVQRKTAEETARLPNASNENQRCGQIGTQKTERNYSCLSTSEAFNRLNRIDSYRSLQEISLHEGGRTATT</sequence>
<proteinExistence type="predicted"/>
<accession>F0V731</accession>
<dbReference type="OrthoDB" id="10579065at2759"/>
<dbReference type="GeneID" id="13440531"/>
<feature type="region of interest" description="Disordered" evidence="1">
    <location>
        <begin position="637"/>
        <end position="656"/>
    </location>
</feature>
<feature type="region of interest" description="Disordered" evidence="1">
    <location>
        <begin position="950"/>
        <end position="972"/>
    </location>
</feature>
<name>F0V731_NEOCL</name>
<dbReference type="EMBL" id="LN714474">
    <property type="protein sequence ID" value="CEL64101.1"/>
    <property type="molecule type" value="Genomic_DNA"/>
</dbReference>